<name>A0AAN5CLZ7_9BILA</name>
<gene>
    <name evidence="1" type="ORF">PMAYCL1PPCAC_17074</name>
</gene>
<evidence type="ECO:0000313" key="1">
    <source>
        <dbReference type="EMBL" id="GMR46879.1"/>
    </source>
</evidence>
<dbReference type="EMBL" id="BTRK01000004">
    <property type="protein sequence ID" value="GMR46879.1"/>
    <property type="molecule type" value="Genomic_DNA"/>
</dbReference>
<sequence>MTTPRTVPSKFLHDGAFFLAPHLSLSIIGEEGKIRLEAGSIQKEVEYDKAEELIEFRRTRFQTAHVSTVLLQNVDFHRVSAQTIDRLLEGCETGKFELEIERDEYTDEAFALVQKLENRGKIILKMHDFCLAPEQLLSMKPAWHIKATGKFDSRIDDETALALIGREHEILDIDNAFHKPEAIRDAFKLVSSNEEEEKVVVMNLSDELFNQFINLIGVRMVDDELVMENDTKGFTVAND</sequence>
<comment type="caution">
    <text evidence="1">The sequence shown here is derived from an EMBL/GenBank/DDBJ whole genome shotgun (WGS) entry which is preliminary data.</text>
</comment>
<dbReference type="Proteomes" id="UP001328107">
    <property type="component" value="Unassembled WGS sequence"/>
</dbReference>
<proteinExistence type="predicted"/>
<evidence type="ECO:0000313" key="2">
    <source>
        <dbReference type="Proteomes" id="UP001328107"/>
    </source>
</evidence>
<organism evidence="1 2">
    <name type="scientific">Pristionchus mayeri</name>
    <dbReference type="NCBI Taxonomy" id="1317129"/>
    <lineage>
        <taxon>Eukaryota</taxon>
        <taxon>Metazoa</taxon>
        <taxon>Ecdysozoa</taxon>
        <taxon>Nematoda</taxon>
        <taxon>Chromadorea</taxon>
        <taxon>Rhabditida</taxon>
        <taxon>Rhabditina</taxon>
        <taxon>Diplogasteromorpha</taxon>
        <taxon>Diplogasteroidea</taxon>
        <taxon>Neodiplogasteridae</taxon>
        <taxon>Pristionchus</taxon>
    </lineage>
</organism>
<accession>A0AAN5CLZ7</accession>
<keyword evidence="2" id="KW-1185">Reference proteome</keyword>
<dbReference type="AlphaFoldDB" id="A0AAN5CLZ7"/>
<protein>
    <submittedName>
        <fullName evidence="1">Uncharacterized protein</fullName>
    </submittedName>
</protein>
<feature type="non-terminal residue" evidence="1">
    <location>
        <position position="239"/>
    </location>
</feature>
<reference evidence="2" key="1">
    <citation type="submission" date="2022-10" db="EMBL/GenBank/DDBJ databases">
        <title>Genome assembly of Pristionchus species.</title>
        <authorList>
            <person name="Yoshida K."/>
            <person name="Sommer R.J."/>
        </authorList>
    </citation>
    <scope>NUCLEOTIDE SEQUENCE [LARGE SCALE GENOMIC DNA]</scope>
    <source>
        <strain evidence="2">RS5460</strain>
    </source>
</reference>